<organism evidence="2">
    <name type="scientific">Caenorhabditis remanei</name>
    <name type="common">Caenorhabditis vulgaris</name>
    <dbReference type="NCBI Taxonomy" id="31234"/>
    <lineage>
        <taxon>Eukaryota</taxon>
        <taxon>Metazoa</taxon>
        <taxon>Ecdysozoa</taxon>
        <taxon>Nematoda</taxon>
        <taxon>Chromadorea</taxon>
        <taxon>Rhabditida</taxon>
        <taxon>Rhabditina</taxon>
        <taxon>Rhabditomorpha</taxon>
        <taxon>Rhabditoidea</taxon>
        <taxon>Rhabditidae</taxon>
        <taxon>Peloderinae</taxon>
        <taxon>Caenorhabditis</taxon>
    </lineage>
</organism>
<keyword evidence="2" id="KW-1185">Reference proteome</keyword>
<gene>
    <name evidence="1" type="ORF">CRE_21798</name>
</gene>
<dbReference type="eggNOG" id="ENOG502TJSH">
    <property type="taxonomic scope" value="Eukaryota"/>
</dbReference>
<dbReference type="AlphaFoldDB" id="E3MEJ2"/>
<proteinExistence type="predicted"/>
<protein>
    <submittedName>
        <fullName evidence="1">Uncharacterized protein</fullName>
    </submittedName>
</protein>
<evidence type="ECO:0000313" key="2">
    <source>
        <dbReference type="Proteomes" id="UP000008281"/>
    </source>
</evidence>
<dbReference type="EMBL" id="DS268439">
    <property type="protein sequence ID" value="EFP00408.1"/>
    <property type="molecule type" value="Genomic_DNA"/>
</dbReference>
<dbReference type="HOGENOM" id="CLU_1125371_0_0_1"/>
<dbReference type="OrthoDB" id="10509746at2759"/>
<dbReference type="InterPro" id="IPR035940">
    <property type="entry name" value="CAP_sf"/>
</dbReference>
<reference evidence="1" key="1">
    <citation type="submission" date="2007-07" db="EMBL/GenBank/DDBJ databases">
        <title>PCAP assembly of the Caenorhabditis remanei genome.</title>
        <authorList>
            <consortium name="The Caenorhabditis remanei Sequencing Consortium"/>
            <person name="Wilson R.K."/>
        </authorList>
    </citation>
    <scope>NUCLEOTIDE SEQUENCE [LARGE SCALE GENOMIC DNA]</scope>
    <source>
        <strain evidence="1">PB4641</strain>
    </source>
</reference>
<accession>E3MEJ2</accession>
<sequence>MKVLLGIGLLLSFNDVLAVANWKKRATISEVMSFMESLNAFRRQIAQSYNVGNMNELRYDIDIEAEIEQTIKTCNDVGKVTKYVPYLPPDEGTWNIVKKWNIDDKSKLIEEGNQEALQKFGFMMLLVKNLLHPRQVKIGCFELEEPCSVDLEDGSTFKFGVSTIKYEVVCLIGSSLSDSPTDVVKGEPGSKCDSGQQQDGLCKVIGDGINWNEEFGHGGAAGQAAALSSKENVSCLFAFAFILTVFVWL</sequence>
<evidence type="ECO:0000313" key="1">
    <source>
        <dbReference type="EMBL" id="EFP00408.1"/>
    </source>
</evidence>
<dbReference type="OMA" id="HTHGFEN"/>
<dbReference type="Gene3D" id="3.40.33.10">
    <property type="entry name" value="CAP"/>
    <property type="match status" value="1"/>
</dbReference>
<name>E3MEJ2_CAERE</name>
<dbReference type="Proteomes" id="UP000008281">
    <property type="component" value="Unassembled WGS sequence"/>
</dbReference>